<evidence type="ECO:0000313" key="7">
    <source>
        <dbReference type="Proteomes" id="UP000244110"/>
    </source>
</evidence>
<evidence type="ECO:0000256" key="3">
    <source>
        <dbReference type="ARBA" id="ARBA00022741"/>
    </source>
</evidence>
<dbReference type="InterPro" id="IPR043519">
    <property type="entry name" value="NT_sf"/>
</dbReference>
<sequence length="296" mass="33704">MAIPESQLETWSHQGSITQSRTTYNSIKTTLNASDTPYAAKTYKVFLQGSYGNDTNIYSESDVDIVISLDDCFQHDLSQLPVEQQEAFKTSHSNATYTHHDFKADVLAVLSGKYGNDVDSGEKAIAIAASGNRRKSDVIAAIKYRRYHKFLSNSDQSYDEGICFYTNTGTEIANYPKQHSENLTTKHQGTSQLFKPMARILKNMRSRLITEGMLKDGVAPSYYLEGLLYNVPNDKFGKSYNDTFVNAINWILEADRTKFLCCNEQYYLLFEDSPVTWRAEKCDKFLDAAVELWKQW</sequence>
<dbReference type="SUPFAM" id="SSF81301">
    <property type="entry name" value="Nucleotidyltransferase"/>
    <property type="match status" value="1"/>
</dbReference>
<keyword evidence="1" id="KW-0808">Transferase</keyword>
<dbReference type="Pfam" id="PF26305">
    <property type="entry name" value="CD_NTase_C"/>
    <property type="match status" value="1"/>
</dbReference>
<evidence type="ECO:0000259" key="5">
    <source>
        <dbReference type="Pfam" id="PF26305"/>
    </source>
</evidence>
<feature type="domain" description="cGAS/DncV-like nucleotidyltransferase C-terminal helical" evidence="5">
    <location>
        <begin position="181"/>
        <end position="294"/>
    </location>
</feature>
<name>A0A2T5ISL1_9PROT</name>
<dbReference type="CDD" id="cd05400">
    <property type="entry name" value="NT_2-5OAS_ClassI-CCAase"/>
    <property type="match status" value="1"/>
</dbReference>
<accession>A0A2T5ISL1</accession>
<dbReference type="InterPro" id="IPR058909">
    <property type="entry name" value="CD_NTase_C"/>
</dbReference>
<dbReference type="GO" id="GO:0051607">
    <property type="term" value="P:defense response to virus"/>
    <property type="evidence" value="ECO:0007669"/>
    <property type="project" value="UniProtKB-KW"/>
</dbReference>
<evidence type="ECO:0000256" key="4">
    <source>
        <dbReference type="ARBA" id="ARBA00023118"/>
    </source>
</evidence>
<protein>
    <recommendedName>
        <fullName evidence="5">cGAS/DncV-like nucleotidyltransferase C-terminal helical domain-containing protein</fullName>
    </recommendedName>
</protein>
<reference evidence="6 7" key="1">
    <citation type="submission" date="2018-04" db="EMBL/GenBank/DDBJ databases">
        <title>Active sludge and wastewater microbial communities from Klosterneuburg, Austria.</title>
        <authorList>
            <person name="Wagner M."/>
        </authorList>
    </citation>
    <scope>NUCLEOTIDE SEQUENCE [LARGE SCALE GENOMIC DNA]</scope>
    <source>
        <strain evidence="6 7">Nm4</strain>
    </source>
</reference>
<dbReference type="InterPro" id="IPR006116">
    <property type="entry name" value="NT_2-5OAS_ClassI-CCAase"/>
</dbReference>
<dbReference type="RefSeq" id="WP_107786391.1">
    <property type="nucleotide sequence ID" value="NZ_QAOL01000008.1"/>
</dbReference>
<evidence type="ECO:0000256" key="2">
    <source>
        <dbReference type="ARBA" id="ARBA00022695"/>
    </source>
</evidence>
<dbReference type="GO" id="GO:0016779">
    <property type="term" value="F:nucleotidyltransferase activity"/>
    <property type="evidence" value="ECO:0007669"/>
    <property type="project" value="InterPro"/>
</dbReference>
<proteinExistence type="predicted"/>
<dbReference type="Proteomes" id="UP000244110">
    <property type="component" value="Unassembled WGS sequence"/>
</dbReference>
<keyword evidence="4" id="KW-0051">Antiviral defense</keyword>
<dbReference type="AlphaFoldDB" id="A0A2T5ISL1"/>
<evidence type="ECO:0000256" key="1">
    <source>
        <dbReference type="ARBA" id="ARBA00022679"/>
    </source>
</evidence>
<keyword evidence="2" id="KW-0548">Nucleotidyltransferase</keyword>
<gene>
    <name evidence="6" type="ORF">C8R28_100836</name>
</gene>
<comment type="caution">
    <text evidence="6">The sequence shown here is derived from an EMBL/GenBank/DDBJ whole genome shotgun (WGS) entry which is preliminary data.</text>
</comment>
<keyword evidence="3" id="KW-0547">Nucleotide-binding</keyword>
<evidence type="ECO:0000313" key="6">
    <source>
        <dbReference type="EMBL" id="PTQ86841.1"/>
    </source>
</evidence>
<dbReference type="EMBL" id="QAOL01000008">
    <property type="protein sequence ID" value="PTQ86841.1"/>
    <property type="molecule type" value="Genomic_DNA"/>
</dbReference>
<organism evidence="6 7">
    <name type="scientific">Nitrosomonas ureae</name>
    <dbReference type="NCBI Taxonomy" id="44577"/>
    <lineage>
        <taxon>Bacteria</taxon>
        <taxon>Pseudomonadati</taxon>
        <taxon>Pseudomonadota</taxon>
        <taxon>Betaproteobacteria</taxon>
        <taxon>Nitrosomonadales</taxon>
        <taxon>Nitrosomonadaceae</taxon>
        <taxon>Nitrosomonas</taxon>
    </lineage>
</organism>
<dbReference type="Gene3D" id="3.30.460.10">
    <property type="entry name" value="Beta Polymerase, domain 2"/>
    <property type="match status" value="1"/>
</dbReference>